<dbReference type="RefSeq" id="WP_012853825.1">
    <property type="nucleotide sequence ID" value="NC_013510.1"/>
</dbReference>
<dbReference type="EMBL" id="CP001738">
    <property type="protein sequence ID" value="ACY99041.1"/>
    <property type="molecule type" value="Genomic_DNA"/>
</dbReference>
<proteinExistence type="predicted"/>
<name>D1ABL8_THECD</name>
<evidence type="ECO:0000313" key="3">
    <source>
        <dbReference type="Proteomes" id="UP000001918"/>
    </source>
</evidence>
<evidence type="ECO:0000313" key="2">
    <source>
        <dbReference type="EMBL" id="ACY99041.1"/>
    </source>
</evidence>
<dbReference type="Proteomes" id="UP000001918">
    <property type="component" value="Chromosome"/>
</dbReference>
<dbReference type="HOGENOM" id="CLU_131550_2_1_11"/>
<keyword evidence="3" id="KW-1185">Reference proteome</keyword>
<evidence type="ECO:0000259" key="1">
    <source>
        <dbReference type="Pfam" id="PF04149"/>
    </source>
</evidence>
<accession>D1ABL8</accession>
<gene>
    <name evidence="2" type="ordered locus">Tcur_3503</name>
</gene>
<dbReference type="OrthoDB" id="3483124at2"/>
<protein>
    <recommendedName>
        <fullName evidence="1">DUF397 domain-containing protein</fullName>
    </recommendedName>
</protein>
<feature type="domain" description="DUF397" evidence="1">
    <location>
        <begin position="2"/>
        <end position="56"/>
    </location>
</feature>
<organism evidence="2 3">
    <name type="scientific">Thermomonospora curvata (strain ATCC 19995 / DSM 43183 / JCM 3096 / KCTC 9072 / NBRC 15933 / NCIMB 10081 / Henssen B9)</name>
    <dbReference type="NCBI Taxonomy" id="471852"/>
    <lineage>
        <taxon>Bacteria</taxon>
        <taxon>Bacillati</taxon>
        <taxon>Actinomycetota</taxon>
        <taxon>Actinomycetes</taxon>
        <taxon>Streptosporangiales</taxon>
        <taxon>Thermomonosporaceae</taxon>
        <taxon>Thermomonospora</taxon>
    </lineage>
</organism>
<dbReference type="InterPro" id="IPR007278">
    <property type="entry name" value="DUF397"/>
</dbReference>
<dbReference type="AlphaFoldDB" id="D1ABL8"/>
<dbReference type="STRING" id="471852.Tcur_3503"/>
<sequence>MKWRKSSYSGANGGACVELARVPGTRQVAVRDSKQPDGPQHRLSLTAMTGLITAIKNGDHDLRRS</sequence>
<reference evidence="2 3" key="1">
    <citation type="journal article" date="2011" name="Stand. Genomic Sci.">
        <title>Complete genome sequence of Thermomonospora curvata type strain (B9).</title>
        <authorList>
            <person name="Chertkov O."/>
            <person name="Sikorski J."/>
            <person name="Nolan M."/>
            <person name="Lapidus A."/>
            <person name="Lucas S."/>
            <person name="Del Rio T.G."/>
            <person name="Tice H."/>
            <person name="Cheng J.F."/>
            <person name="Goodwin L."/>
            <person name="Pitluck S."/>
            <person name="Liolios K."/>
            <person name="Ivanova N."/>
            <person name="Mavromatis K."/>
            <person name="Mikhailova N."/>
            <person name="Ovchinnikova G."/>
            <person name="Pati A."/>
            <person name="Chen A."/>
            <person name="Palaniappan K."/>
            <person name="Djao O.D."/>
            <person name="Land M."/>
            <person name="Hauser L."/>
            <person name="Chang Y.J."/>
            <person name="Jeffries C.D."/>
            <person name="Brettin T."/>
            <person name="Han C."/>
            <person name="Detter J.C."/>
            <person name="Rohde M."/>
            <person name="Goker M."/>
            <person name="Woyke T."/>
            <person name="Bristow J."/>
            <person name="Eisen J.A."/>
            <person name="Markowitz V."/>
            <person name="Hugenholtz P."/>
            <person name="Klenk H.P."/>
            <person name="Kyrpides N.C."/>
        </authorList>
    </citation>
    <scope>NUCLEOTIDE SEQUENCE [LARGE SCALE GENOMIC DNA]</scope>
    <source>
        <strain evidence="3">ATCC 19995 / DSM 43183 / JCM 3096 / KCTC 9072 / NBRC 15933 / NCIMB 10081 / Henssen B9</strain>
    </source>
</reference>
<dbReference type="KEGG" id="tcu:Tcur_3503"/>
<dbReference type="Pfam" id="PF04149">
    <property type="entry name" value="DUF397"/>
    <property type="match status" value="1"/>
</dbReference>